<sequence>MEAEQNNDENNAHKMEIKKNRAVIASMMATMEGLKKIISDQDGMIKNLLTNVKNQNTEIDKLNAIVGTRGELIAKMKNKIDSLTEQNEILNRNIIELKAEKDKLETDKNQKIDELNKQIAELQEQIKGS</sequence>
<organism evidence="2 3">
    <name type="scientific">Tritrichomonas musculus</name>
    <dbReference type="NCBI Taxonomy" id="1915356"/>
    <lineage>
        <taxon>Eukaryota</taxon>
        <taxon>Metamonada</taxon>
        <taxon>Parabasalia</taxon>
        <taxon>Tritrichomonadida</taxon>
        <taxon>Tritrichomonadidae</taxon>
        <taxon>Tritrichomonas</taxon>
    </lineage>
</organism>
<evidence type="ECO:0000313" key="2">
    <source>
        <dbReference type="EMBL" id="KAK8883921.1"/>
    </source>
</evidence>
<name>A0ABR2JYV9_9EUKA</name>
<proteinExistence type="predicted"/>
<protein>
    <submittedName>
        <fullName evidence="2">Uncharacterized protein</fullName>
    </submittedName>
</protein>
<gene>
    <name evidence="2" type="ORF">M9Y10_043023</name>
</gene>
<dbReference type="Gene3D" id="1.10.287.1490">
    <property type="match status" value="1"/>
</dbReference>
<reference evidence="2 3" key="1">
    <citation type="submission" date="2024-04" db="EMBL/GenBank/DDBJ databases">
        <title>Tritrichomonas musculus Genome.</title>
        <authorList>
            <person name="Alves-Ferreira E."/>
            <person name="Grigg M."/>
            <person name="Lorenzi H."/>
            <person name="Galac M."/>
        </authorList>
    </citation>
    <scope>NUCLEOTIDE SEQUENCE [LARGE SCALE GENOMIC DNA]</scope>
    <source>
        <strain evidence="2 3">EAF2021</strain>
    </source>
</reference>
<keyword evidence="1" id="KW-0175">Coiled coil</keyword>
<accession>A0ABR2JYV9</accession>
<dbReference type="EMBL" id="JAPFFF010000008">
    <property type="protein sequence ID" value="KAK8883921.1"/>
    <property type="molecule type" value="Genomic_DNA"/>
</dbReference>
<dbReference type="Proteomes" id="UP001470230">
    <property type="component" value="Unassembled WGS sequence"/>
</dbReference>
<keyword evidence="3" id="KW-1185">Reference proteome</keyword>
<comment type="caution">
    <text evidence="2">The sequence shown here is derived from an EMBL/GenBank/DDBJ whole genome shotgun (WGS) entry which is preliminary data.</text>
</comment>
<feature type="coiled-coil region" evidence="1">
    <location>
        <begin position="45"/>
        <end position="125"/>
    </location>
</feature>
<evidence type="ECO:0000313" key="3">
    <source>
        <dbReference type="Proteomes" id="UP001470230"/>
    </source>
</evidence>
<evidence type="ECO:0000256" key="1">
    <source>
        <dbReference type="SAM" id="Coils"/>
    </source>
</evidence>